<evidence type="ECO:0000256" key="6">
    <source>
        <dbReference type="ARBA" id="ARBA00022989"/>
    </source>
</evidence>
<dbReference type="GO" id="GO:0022857">
    <property type="term" value="F:transmembrane transporter activity"/>
    <property type="evidence" value="ECO:0007669"/>
    <property type="project" value="TreeGrafter"/>
</dbReference>
<feature type="transmembrane region" description="Helical" evidence="9">
    <location>
        <begin position="128"/>
        <end position="145"/>
    </location>
</feature>
<evidence type="ECO:0000256" key="5">
    <source>
        <dbReference type="ARBA" id="ARBA00022692"/>
    </source>
</evidence>
<evidence type="ECO:0000256" key="9">
    <source>
        <dbReference type="SAM" id="Phobius"/>
    </source>
</evidence>
<protein>
    <submittedName>
        <fullName evidence="11">TRAP transporter small permease</fullName>
    </submittedName>
</protein>
<evidence type="ECO:0000256" key="2">
    <source>
        <dbReference type="ARBA" id="ARBA00022448"/>
    </source>
</evidence>
<sequence length="168" mass="18408">MTPIANVLDKVLRVLCVVFFAALVIVVVLQVFTRQVLSNPLTWTTVAAQYLFVWLSLLGSAWVFSEKEHIAVDFLTRALKINSKKAMEVFVNVIVGLFGALVLLWGGIRGVGITWSQNVSGLPVSVGMMYLALPISGAIIVFYALHHIIEATQGRGLPSLDEEIREAV</sequence>
<dbReference type="GO" id="GO:0015740">
    <property type="term" value="P:C4-dicarboxylate transport"/>
    <property type="evidence" value="ECO:0007669"/>
    <property type="project" value="TreeGrafter"/>
</dbReference>
<dbReference type="RefSeq" id="WP_143936745.1">
    <property type="nucleotide sequence ID" value="NZ_VKKG01000001.1"/>
</dbReference>
<feature type="domain" description="Tripartite ATP-independent periplasmic transporters DctQ component" evidence="10">
    <location>
        <begin position="23"/>
        <end position="153"/>
    </location>
</feature>
<evidence type="ECO:0000256" key="3">
    <source>
        <dbReference type="ARBA" id="ARBA00022475"/>
    </source>
</evidence>
<proteinExistence type="inferred from homology"/>
<feature type="transmembrane region" description="Helical" evidence="9">
    <location>
        <begin position="47"/>
        <end position="65"/>
    </location>
</feature>
<keyword evidence="3" id="KW-1003">Cell membrane</keyword>
<keyword evidence="4" id="KW-0997">Cell inner membrane</keyword>
<feature type="transmembrane region" description="Helical" evidence="9">
    <location>
        <begin position="12"/>
        <end position="32"/>
    </location>
</feature>
<dbReference type="AlphaFoldDB" id="A0A553K4M4"/>
<organism evidence="11 12">
    <name type="scientific">Tessaracoccus rhinocerotis</name>
    <dbReference type="NCBI Taxonomy" id="1689449"/>
    <lineage>
        <taxon>Bacteria</taxon>
        <taxon>Bacillati</taxon>
        <taxon>Actinomycetota</taxon>
        <taxon>Actinomycetes</taxon>
        <taxon>Propionibacteriales</taxon>
        <taxon>Propionibacteriaceae</taxon>
        <taxon>Tessaracoccus</taxon>
    </lineage>
</organism>
<comment type="similarity">
    <text evidence="8">Belongs to the TRAP transporter small permease family.</text>
</comment>
<name>A0A553K4M4_9ACTN</name>
<reference evidence="11 12" key="1">
    <citation type="submission" date="2019-07" db="EMBL/GenBank/DDBJ databases">
        <authorList>
            <person name="Zhou L.-Y."/>
        </authorList>
    </citation>
    <scope>NUCLEOTIDE SEQUENCE [LARGE SCALE GENOMIC DNA]</scope>
    <source>
        <strain evidence="11 12">YIM 101269</strain>
    </source>
</reference>
<evidence type="ECO:0000256" key="1">
    <source>
        <dbReference type="ARBA" id="ARBA00004429"/>
    </source>
</evidence>
<comment type="caution">
    <text evidence="11">The sequence shown here is derived from an EMBL/GenBank/DDBJ whole genome shotgun (WGS) entry which is preliminary data.</text>
</comment>
<feature type="transmembrane region" description="Helical" evidence="9">
    <location>
        <begin position="86"/>
        <end position="108"/>
    </location>
</feature>
<dbReference type="InterPro" id="IPR007387">
    <property type="entry name" value="TRAP_DctQ"/>
</dbReference>
<dbReference type="OrthoDB" id="2085311at2"/>
<dbReference type="GO" id="GO:0005886">
    <property type="term" value="C:plasma membrane"/>
    <property type="evidence" value="ECO:0007669"/>
    <property type="project" value="UniProtKB-SubCell"/>
</dbReference>
<dbReference type="Proteomes" id="UP000317638">
    <property type="component" value="Unassembled WGS sequence"/>
</dbReference>
<dbReference type="EMBL" id="VKKG01000001">
    <property type="protein sequence ID" value="TRY19658.1"/>
    <property type="molecule type" value="Genomic_DNA"/>
</dbReference>
<keyword evidence="12" id="KW-1185">Reference proteome</keyword>
<dbReference type="Pfam" id="PF04290">
    <property type="entry name" value="DctQ"/>
    <property type="match status" value="1"/>
</dbReference>
<keyword evidence="2" id="KW-0813">Transport</keyword>
<gene>
    <name evidence="11" type="ORF">FOJ82_01865</name>
</gene>
<dbReference type="PANTHER" id="PTHR35011:SF2">
    <property type="entry name" value="2,3-DIKETO-L-GULONATE TRAP TRANSPORTER SMALL PERMEASE PROTEIN YIAM"/>
    <property type="match status" value="1"/>
</dbReference>
<comment type="subcellular location">
    <subcellularLocation>
        <location evidence="1">Cell inner membrane</location>
        <topology evidence="1">Multi-pass membrane protein</topology>
    </subcellularLocation>
</comment>
<dbReference type="PANTHER" id="PTHR35011">
    <property type="entry name" value="2,3-DIKETO-L-GULONATE TRAP TRANSPORTER SMALL PERMEASE PROTEIN YIAM"/>
    <property type="match status" value="1"/>
</dbReference>
<keyword evidence="7 9" id="KW-0472">Membrane</keyword>
<evidence type="ECO:0000313" key="12">
    <source>
        <dbReference type="Proteomes" id="UP000317638"/>
    </source>
</evidence>
<evidence type="ECO:0000256" key="8">
    <source>
        <dbReference type="ARBA" id="ARBA00038436"/>
    </source>
</evidence>
<dbReference type="InterPro" id="IPR055348">
    <property type="entry name" value="DctQ"/>
</dbReference>
<accession>A0A553K4M4</accession>
<evidence type="ECO:0000256" key="4">
    <source>
        <dbReference type="ARBA" id="ARBA00022519"/>
    </source>
</evidence>
<evidence type="ECO:0000259" key="10">
    <source>
        <dbReference type="Pfam" id="PF04290"/>
    </source>
</evidence>
<keyword evidence="5 9" id="KW-0812">Transmembrane</keyword>
<keyword evidence="6 9" id="KW-1133">Transmembrane helix</keyword>
<evidence type="ECO:0000313" key="11">
    <source>
        <dbReference type="EMBL" id="TRY19658.1"/>
    </source>
</evidence>
<evidence type="ECO:0000256" key="7">
    <source>
        <dbReference type="ARBA" id="ARBA00023136"/>
    </source>
</evidence>